<dbReference type="GO" id="GO:0008477">
    <property type="term" value="F:purine nucleosidase activity"/>
    <property type="evidence" value="ECO:0000318"/>
    <property type="project" value="GO_Central"/>
</dbReference>
<organism evidence="3 4">
    <name type="scientific">Trichomonas vaginalis (strain ATCC PRA-98 / G3)</name>
    <dbReference type="NCBI Taxonomy" id="412133"/>
    <lineage>
        <taxon>Eukaryota</taxon>
        <taxon>Metamonada</taxon>
        <taxon>Parabasalia</taxon>
        <taxon>Trichomonadida</taxon>
        <taxon>Trichomonadidae</taxon>
        <taxon>Trichomonas</taxon>
    </lineage>
</organism>
<feature type="domain" description="Inosine/uridine-preferring nucleoside hydrolase" evidence="2">
    <location>
        <begin position="3"/>
        <end position="294"/>
    </location>
</feature>
<dbReference type="STRING" id="5722.A2DN71"/>
<dbReference type="InterPro" id="IPR052775">
    <property type="entry name" value="IUN_hydrolase"/>
</dbReference>
<evidence type="ECO:0000313" key="3">
    <source>
        <dbReference type="EMBL" id="EAY18059.1"/>
    </source>
</evidence>
<accession>A2DN71</accession>
<evidence type="ECO:0000313" key="4">
    <source>
        <dbReference type="Proteomes" id="UP000001542"/>
    </source>
</evidence>
<dbReference type="GO" id="GO:0006152">
    <property type="term" value="P:purine nucleoside catabolic process"/>
    <property type="evidence" value="ECO:0000318"/>
    <property type="project" value="GO_Central"/>
</dbReference>
<gene>
    <name evidence="3" type="ORF">TVAG_305790</name>
</gene>
<dbReference type="KEGG" id="tva:5463572"/>
<dbReference type="Pfam" id="PF01156">
    <property type="entry name" value="IU_nuc_hydro"/>
    <property type="match status" value="1"/>
</dbReference>
<comment type="similarity">
    <text evidence="1">Belongs to the IUNH family.</text>
</comment>
<keyword evidence="3" id="KW-0378">Hydrolase</keyword>
<evidence type="ECO:0000256" key="1">
    <source>
        <dbReference type="ARBA" id="ARBA00009176"/>
    </source>
</evidence>
<dbReference type="RefSeq" id="XP_001579045.1">
    <property type="nucleotide sequence ID" value="XM_001578995.1"/>
</dbReference>
<name>A2DN71_TRIV3</name>
<dbReference type="SMR" id="A2DN71"/>
<protein>
    <submittedName>
        <fullName evidence="3">Inosine-uridine preferring nucleoside hydrolase family protein</fullName>
    </submittedName>
</protein>
<dbReference type="EMBL" id="DS113222">
    <property type="protein sequence ID" value="EAY18059.1"/>
    <property type="molecule type" value="Genomic_DNA"/>
</dbReference>
<dbReference type="AlphaFoldDB" id="A2DN71"/>
<dbReference type="Proteomes" id="UP000001542">
    <property type="component" value="Unassembled WGS sequence"/>
</dbReference>
<dbReference type="InterPro" id="IPR036452">
    <property type="entry name" value="Ribo_hydro-like"/>
</dbReference>
<evidence type="ECO:0000259" key="2">
    <source>
        <dbReference type="Pfam" id="PF01156"/>
    </source>
</evidence>
<dbReference type="FunFam" id="3.90.245.10:FF:000010">
    <property type="entry name" value="Inosine-uridine preferring nucleoside hydrolase"/>
    <property type="match status" value="1"/>
</dbReference>
<dbReference type="VEuPathDB" id="TrichDB:TVAGG3_1023710"/>
<dbReference type="OMA" id="HAIMMAS"/>
<proteinExistence type="inferred from homology"/>
<dbReference type="GO" id="GO:0005829">
    <property type="term" value="C:cytosol"/>
    <property type="evidence" value="ECO:0000318"/>
    <property type="project" value="GO_Central"/>
</dbReference>
<keyword evidence="4" id="KW-1185">Reference proteome</keyword>
<reference evidence="3" key="2">
    <citation type="journal article" date="2007" name="Science">
        <title>Draft genome sequence of the sexually transmitted pathogen Trichomonas vaginalis.</title>
        <authorList>
            <person name="Carlton J.M."/>
            <person name="Hirt R.P."/>
            <person name="Silva J.C."/>
            <person name="Delcher A.L."/>
            <person name="Schatz M."/>
            <person name="Zhao Q."/>
            <person name="Wortman J.R."/>
            <person name="Bidwell S.L."/>
            <person name="Alsmark U.C.M."/>
            <person name="Besteiro S."/>
            <person name="Sicheritz-Ponten T."/>
            <person name="Noel C.J."/>
            <person name="Dacks J.B."/>
            <person name="Foster P.G."/>
            <person name="Simillion C."/>
            <person name="Van de Peer Y."/>
            <person name="Miranda-Saavedra D."/>
            <person name="Barton G.J."/>
            <person name="Westrop G.D."/>
            <person name="Mueller S."/>
            <person name="Dessi D."/>
            <person name="Fiori P.L."/>
            <person name="Ren Q."/>
            <person name="Paulsen I."/>
            <person name="Zhang H."/>
            <person name="Bastida-Corcuera F.D."/>
            <person name="Simoes-Barbosa A."/>
            <person name="Brown M.T."/>
            <person name="Hayes R.D."/>
            <person name="Mukherjee M."/>
            <person name="Okumura C.Y."/>
            <person name="Schneider R."/>
            <person name="Smith A.J."/>
            <person name="Vanacova S."/>
            <person name="Villalvazo M."/>
            <person name="Haas B.J."/>
            <person name="Pertea M."/>
            <person name="Feldblyum T.V."/>
            <person name="Utterback T.R."/>
            <person name="Shu C.L."/>
            <person name="Osoegawa K."/>
            <person name="de Jong P.J."/>
            <person name="Hrdy I."/>
            <person name="Horvathova L."/>
            <person name="Zubacova Z."/>
            <person name="Dolezal P."/>
            <person name="Malik S.B."/>
            <person name="Logsdon J.M. Jr."/>
            <person name="Henze K."/>
            <person name="Gupta A."/>
            <person name="Wang C.C."/>
            <person name="Dunne R.L."/>
            <person name="Upcroft J.A."/>
            <person name="Upcroft P."/>
            <person name="White O."/>
            <person name="Salzberg S.L."/>
            <person name="Tang P."/>
            <person name="Chiu C.-H."/>
            <person name="Lee Y.-S."/>
            <person name="Embley T.M."/>
            <person name="Coombs G.H."/>
            <person name="Mottram J.C."/>
            <person name="Tachezy J."/>
            <person name="Fraser-Liggett C.M."/>
            <person name="Johnson P.J."/>
        </authorList>
    </citation>
    <scope>NUCLEOTIDE SEQUENCE [LARGE SCALE GENOMIC DNA]</scope>
    <source>
        <strain evidence="3">G3</strain>
    </source>
</reference>
<sequence length="304" mass="33673">MKIWIDTDAGVDDATAILICLNCPDVEIIGISCVGGNASLQNVIRNVNRTLKVWGKTDIPIYAGCSKALIQPSMEIPEIHGKDGLGDIDDKSYGIDTPIMLEKEHAVNALIDACNKYEDLNVLCLAPLTNIACALRMNQEAFLKIKHLYIMGGAEDGVGNTSPYAEFNWRADPEAAHIVLESFPQVRTTIISWTLTVTCSWQPKTFDVCYLEGTEIRRFVKETWNATLTFCKGIFYPADPLAAFVACYGDKAVTKSERLRLSIVLHGEKIGMSPAVPDENGCLVIKGCDREFFLDVLRKLQDHR</sequence>
<reference evidence="3" key="1">
    <citation type="submission" date="2006-10" db="EMBL/GenBank/DDBJ databases">
        <authorList>
            <person name="Amadeo P."/>
            <person name="Zhao Q."/>
            <person name="Wortman J."/>
            <person name="Fraser-Liggett C."/>
            <person name="Carlton J."/>
        </authorList>
    </citation>
    <scope>NUCLEOTIDE SEQUENCE</scope>
    <source>
        <strain evidence="3">G3</strain>
    </source>
</reference>
<dbReference type="eggNOG" id="KOG2938">
    <property type="taxonomic scope" value="Eukaryota"/>
</dbReference>
<dbReference type="InterPro" id="IPR001910">
    <property type="entry name" value="Inosine/uridine_hydrolase_dom"/>
</dbReference>
<dbReference type="Gene3D" id="3.90.245.10">
    <property type="entry name" value="Ribonucleoside hydrolase-like"/>
    <property type="match status" value="1"/>
</dbReference>
<dbReference type="OrthoDB" id="432381at2759"/>
<dbReference type="PANTHER" id="PTHR46190">
    <property type="entry name" value="SI:CH211-201H21.5-RELATED"/>
    <property type="match status" value="1"/>
</dbReference>
<dbReference type="SUPFAM" id="SSF53590">
    <property type="entry name" value="Nucleoside hydrolase"/>
    <property type="match status" value="1"/>
</dbReference>
<dbReference type="PANTHER" id="PTHR46190:SF1">
    <property type="entry name" value="SI:CH211-201H21.5"/>
    <property type="match status" value="1"/>
</dbReference>
<dbReference type="InParanoid" id="A2DN71"/>
<dbReference type="VEuPathDB" id="TrichDB:TVAG_305790"/>